<dbReference type="Pfam" id="PF16868">
    <property type="entry name" value="NMT1_3"/>
    <property type="match status" value="1"/>
</dbReference>
<dbReference type="OrthoDB" id="9780180at2"/>
<dbReference type="PANTHER" id="PTHR42941">
    <property type="entry name" value="SLL1037 PROTEIN"/>
    <property type="match status" value="1"/>
</dbReference>
<evidence type="ECO:0000313" key="3">
    <source>
        <dbReference type="Proteomes" id="UP000193136"/>
    </source>
</evidence>
<dbReference type="STRING" id="1969733.B5V00_07270"/>
<protein>
    <recommendedName>
        <fullName evidence="4">TRAP transporter solute receptor, TAXI family</fullName>
    </recommendedName>
</protein>
<dbReference type="PANTHER" id="PTHR42941:SF1">
    <property type="entry name" value="SLL1037 PROTEIN"/>
    <property type="match status" value="1"/>
</dbReference>
<feature type="signal peptide" evidence="1">
    <location>
        <begin position="1"/>
        <end position="21"/>
    </location>
</feature>
<evidence type="ECO:0008006" key="4">
    <source>
        <dbReference type="Google" id="ProtNLM"/>
    </source>
</evidence>
<comment type="caution">
    <text evidence="2">The sequence shown here is derived from an EMBL/GenBank/DDBJ whole genome shotgun (WGS) entry which is preliminary data.</text>
</comment>
<dbReference type="Gene3D" id="3.40.190.10">
    <property type="entry name" value="Periplasmic binding protein-like II"/>
    <property type="match status" value="2"/>
</dbReference>
<dbReference type="Proteomes" id="UP000193136">
    <property type="component" value="Unassembled WGS sequence"/>
</dbReference>
<accession>A0A1X0Y694</accession>
<name>A0A1X0Y694_9BACT</name>
<proteinExistence type="predicted"/>
<keyword evidence="3" id="KW-1185">Reference proteome</keyword>
<keyword evidence="1" id="KW-0732">Signal</keyword>
<dbReference type="NCBIfam" id="TIGR02122">
    <property type="entry name" value="TRAP_TAXI"/>
    <property type="match status" value="1"/>
</dbReference>
<dbReference type="SUPFAM" id="SSF53850">
    <property type="entry name" value="Periplasmic binding protein-like II"/>
    <property type="match status" value="1"/>
</dbReference>
<dbReference type="RefSeq" id="WP_085010109.1">
    <property type="nucleotide sequence ID" value="NZ_NAAD01000007.1"/>
</dbReference>
<gene>
    <name evidence="2" type="ORF">B5V00_07270</name>
</gene>
<feature type="chain" id="PRO_5012304023" description="TRAP transporter solute receptor, TAXI family" evidence="1">
    <location>
        <begin position="22"/>
        <end position="324"/>
    </location>
</feature>
<evidence type="ECO:0000313" key="2">
    <source>
        <dbReference type="EMBL" id="ORJ60627.1"/>
    </source>
</evidence>
<reference evidence="2 3" key="1">
    <citation type="submission" date="2017-03" db="EMBL/GenBank/DDBJ databases">
        <title>Genome sequence of Geothermobacter sp. EPR-M, Deep-Sea Iron Reducer.</title>
        <authorList>
            <person name="Tully B."/>
            <person name="Savalia P."/>
            <person name="Abuyen K."/>
            <person name="Baughan C."/>
            <person name="Romero E."/>
            <person name="Ronkowski C."/>
            <person name="Torres B."/>
            <person name="Tremblay J."/>
            <person name="Trujillo A."/>
            <person name="Tyler M."/>
            <person name="Perez-Rodriguez I."/>
            <person name="Amend J."/>
        </authorList>
    </citation>
    <scope>NUCLEOTIDE SEQUENCE [LARGE SCALE GENOMIC DNA]</scope>
    <source>
        <strain evidence="2 3">EPR-M</strain>
    </source>
</reference>
<dbReference type="AlphaFoldDB" id="A0A1X0Y694"/>
<dbReference type="EMBL" id="NAAD01000007">
    <property type="protein sequence ID" value="ORJ60627.1"/>
    <property type="molecule type" value="Genomic_DNA"/>
</dbReference>
<dbReference type="InterPro" id="IPR011852">
    <property type="entry name" value="TRAP_TAXI"/>
</dbReference>
<evidence type="ECO:0000256" key="1">
    <source>
        <dbReference type="SAM" id="SignalP"/>
    </source>
</evidence>
<organism evidence="2 3">
    <name type="scientific">Geothermobacter hydrogeniphilus</name>
    <dbReference type="NCBI Taxonomy" id="1969733"/>
    <lineage>
        <taxon>Bacteria</taxon>
        <taxon>Pseudomonadati</taxon>
        <taxon>Thermodesulfobacteriota</taxon>
        <taxon>Desulfuromonadia</taxon>
        <taxon>Desulfuromonadales</taxon>
        <taxon>Geothermobacteraceae</taxon>
        <taxon>Geothermobacter</taxon>
    </lineage>
</organism>
<sequence length="324" mass="34887">MRHLALAFLLGILMLAGTGFAQQSGKPFITIGTGGITGVYYAAGHAIAKVFRRNAKNPPFRLDAEASKGSVENINKVLAGDWAFGISQADMLYKEEHGTGPWQGAPHDDLRAVAALYPEAVTLVTAADAEIRTIADLKGKTVSIGAPGSADQGNVKQILALHGIDPKTDLKLVELPPIDASRELQQGFLDAYFYTVGHPNLSVREATFGSRKIRLIGIDPAITATAVQKIPYLIQTEIPIGFYPALENQSPVPTLGVKAVFFTSKETPDETVTAVLQTLLDDFGRFQRQHPAFAGLTPKMLTQGVILPLHPAAERIYRKEGLLP</sequence>